<dbReference type="EMBL" id="CP059572">
    <property type="protein sequence ID" value="QXJ25936.1"/>
    <property type="molecule type" value="Genomic_DNA"/>
</dbReference>
<evidence type="ECO:0000256" key="1">
    <source>
        <dbReference type="SAM" id="MobiDB-lite"/>
    </source>
</evidence>
<evidence type="ECO:0000313" key="2">
    <source>
        <dbReference type="EMBL" id="QXJ25936.1"/>
    </source>
</evidence>
<name>A0ABX8R4D2_9ACTN</name>
<keyword evidence="3" id="KW-1185">Reference proteome</keyword>
<reference evidence="2" key="1">
    <citation type="submission" date="2020-07" db="EMBL/GenBank/DDBJ databases">
        <authorList>
            <person name="Tarantini F.S."/>
            <person name="Hong K.W."/>
            <person name="Chan K.G."/>
        </authorList>
    </citation>
    <scope>NUCLEOTIDE SEQUENCE</scope>
    <source>
        <strain evidence="2">32-07</strain>
    </source>
</reference>
<evidence type="ECO:0000313" key="3">
    <source>
        <dbReference type="Proteomes" id="UP001049518"/>
    </source>
</evidence>
<feature type="region of interest" description="Disordered" evidence="1">
    <location>
        <begin position="1"/>
        <end position="20"/>
    </location>
</feature>
<proteinExistence type="predicted"/>
<accession>A0ABX8R4D2</accession>
<dbReference type="Proteomes" id="UP001049518">
    <property type="component" value="Chromosome"/>
</dbReference>
<dbReference type="RefSeq" id="WP_231332149.1">
    <property type="nucleotide sequence ID" value="NZ_CP059572.1"/>
</dbReference>
<organism evidence="2 3">
    <name type="scientific">Actinomadura graeca</name>
    <dbReference type="NCBI Taxonomy" id="2750812"/>
    <lineage>
        <taxon>Bacteria</taxon>
        <taxon>Bacillati</taxon>
        <taxon>Actinomycetota</taxon>
        <taxon>Actinomycetes</taxon>
        <taxon>Streptosporangiales</taxon>
        <taxon>Thermomonosporaceae</taxon>
        <taxon>Actinomadura</taxon>
    </lineage>
</organism>
<protein>
    <submittedName>
        <fullName evidence="2">Uncharacterized protein</fullName>
    </submittedName>
</protein>
<gene>
    <name evidence="2" type="ORF">AGRA3207_007505</name>
</gene>
<sequence>MELALETTPQPDTTVHAGPAIRTPAIGGNCLAATRMVQDAAARWLAAAS</sequence>